<sequence length="486" mass="55195">MPLPSIHLILITFFISFFANWQFAYQITYINTAYDVIKEEAGYGKINNLFIKNSLNNNNKEWSIWWGLIVSSFYPGSIIGFILVPFLISKFGTRLSFFYSTIPALTGCLIQIIPIFINFFQYFDRKNLPIFLVIGRFVIGLQSGCSLSLLPLFINEISFKSETTFLSTFQQISQALSTMIGLIIGSNYILPIKYEYKYLICQVAAIIPTIIFSIFIVFAPNTPMFIMKKSNNLKSLEKSFLFYRGSTFQLIENKYLLTGKISEEKRDTQLINDKNKLSAVKGFIIGFFASISYTFTGDDIIDSYSSNIIITAFPNIKKSLLDITAIFFSFLLFISSIFGSLIINKIGIRNALIYGLIGTAISNFFVFLGNVTEFFLLTVLSLSMTKIFIGIGAGGPAWFLMSKLIPPEMRNFSQAFSIGCILITTGICTYLYPILNTYLKFYTFIVLSTIPSTLISIILYLFLPELKNNTYHEVEYILKNKFFSGI</sequence>
<dbReference type="CTD" id="36381643"/>
<dbReference type="GeneID" id="36381643"/>
<name>A0A090LM86_STRRB</name>
<evidence type="ECO:0000313" key="11">
    <source>
        <dbReference type="WormBase" id="SRAE_2000392300"/>
    </source>
</evidence>
<keyword evidence="6" id="KW-0732">Signal</keyword>
<evidence type="ECO:0000256" key="4">
    <source>
        <dbReference type="ARBA" id="ARBA00023136"/>
    </source>
</evidence>
<evidence type="ECO:0000313" key="8">
    <source>
        <dbReference type="EMBL" id="CEF69273.1"/>
    </source>
</evidence>
<dbReference type="AlphaFoldDB" id="A0A090LM86"/>
<dbReference type="InterPro" id="IPR005828">
    <property type="entry name" value="MFS_sugar_transport-like"/>
</dbReference>
<keyword evidence="4 5" id="KW-0472">Membrane</keyword>
<dbReference type="InterPro" id="IPR020846">
    <property type="entry name" value="MFS_dom"/>
</dbReference>
<dbReference type="Gene3D" id="1.20.1250.20">
    <property type="entry name" value="MFS general substrate transporter like domains"/>
    <property type="match status" value="1"/>
</dbReference>
<dbReference type="WBParaSite" id="SRAE_2000392300.1">
    <property type="protein sequence ID" value="SRAE_2000392300.1"/>
    <property type="gene ID" value="WBGene00264150"/>
</dbReference>
<dbReference type="InterPro" id="IPR045263">
    <property type="entry name" value="GLUT"/>
</dbReference>
<feature type="transmembrane region" description="Helical" evidence="5">
    <location>
        <begin position="351"/>
        <end position="368"/>
    </location>
</feature>
<dbReference type="PROSITE" id="PS50850">
    <property type="entry name" value="MFS"/>
    <property type="match status" value="1"/>
</dbReference>
<feature type="transmembrane region" description="Helical" evidence="5">
    <location>
        <begin position="323"/>
        <end position="344"/>
    </location>
</feature>
<dbReference type="RefSeq" id="XP_024508473.1">
    <property type="nucleotide sequence ID" value="XM_024642732.1"/>
</dbReference>
<feature type="transmembrane region" description="Helical" evidence="5">
    <location>
        <begin position="95"/>
        <end position="117"/>
    </location>
</feature>
<feature type="transmembrane region" description="Helical" evidence="5">
    <location>
        <begin position="129"/>
        <end position="152"/>
    </location>
</feature>
<protein>
    <submittedName>
        <fullName evidence="8">General substrate transporter family and Major facilitator superfamily domain, general substrate transporter and Major facilitator superfamily domain-containing protein</fullName>
    </submittedName>
</protein>
<keyword evidence="3 5" id="KW-1133">Transmembrane helix</keyword>
<dbReference type="Pfam" id="PF00083">
    <property type="entry name" value="Sugar_tr"/>
    <property type="match status" value="1"/>
</dbReference>
<feature type="transmembrane region" description="Helical" evidence="5">
    <location>
        <begin position="279"/>
        <end position="296"/>
    </location>
</feature>
<dbReference type="STRING" id="34506.A0A090LM86"/>
<dbReference type="GO" id="GO:0015149">
    <property type="term" value="F:hexose transmembrane transporter activity"/>
    <property type="evidence" value="ECO:0007669"/>
    <property type="project" value="TreeGrafter"/>
</dbReference>
<dbReference type="PANTHER" id="PTHR23503:SF11">
    <property type="entry name" value="MAJOR FACILITATOR SUPERFAMILY (MFS) PROFILE DOMAIN-CONTAINING PROTEIN"/>
    <property type="match status" value="1"/>
</dbReference>
<proteinExistence type="predicted"/>
<feature type="transmembrane region" description="Helical" evidence="5">
    <location>
        <begin position="172"/>
        <end position="190"/>
    </location>
</feature>
<dbReference type="OMA" id="ASFCANW"/>
<dbReference type="GO" id="GO:0016020">
    <property type="term" value="C:membrane"/>
    <property type="evidence" value="ECO:0007669"/>
    <property type="project" value="UniProtKB-SubCell"/>
</dbReference>
<feature type="domain" description="Major facilitator superfamily (MFS) profile" evidence="7">
    <location>
        <begin position="12"/>
        <end position="467"/>
    </location>
</feature>
<evidence type="ECO:0000259" key="7">
    <source>
        <dbReference type="PROSITE" id="PS50850"/>
    </source>
</evidence>
<evidence type="ECO:0000313" key="10">
    <source>
        <dbReference type="WBParaSite" id="SRAE_2000392300.1"/>
    </source>
</evidence>
<accession>A0A090LM86</accession>
<keyword evidence="9" id="KW-1185">Reference proteome</keyword>
<feature type="signal peptide" evidence="6">
    <location>
        <begin position="1"/>
        <end position="24"/>
    </location>
</feature>
<evidence type="ECO:0000313" key="9">
    <source>
        <dbReference type="Proteomes" id="UP000035682"/>
    </source>
</evidence>
<evidence type="ECO:0000256" key="1">
    <source>
        <dbReference type="ARBA" id="ARBA00004141"/>
    </source>
</evidence>
<evidence type="ECO:0000256" key="3">
    <source>
        <dbReference type="ARBA" id="ARBA00022989"/>
    </source>
</evidence>
<comment type="subcellular location">
    <subcellularLocation>
        <location evidence="1">Membrane</location>
        <topology evidence="1">Multi-pass membrane protein</topology>
    </subcellularLocation>
</comment>
<feature type="transmembrane region" description="Helical" evidence="5">
    <location>
        <begin position="196"/>
        <end position="219"/>
    </location>
</feature>
<evidence type="ECO:0000256" key="5">
    <source>
        <dbReference type="SAM" id="Phobius"/>
    </source>
</evidence>
<evidence type="ECO:0000256" key="2">
    <source>
        <dbReference type="ARBA" id="ARBA00022692"/>
    </source>
</evidence>
<dbReference type="OrthoDB" id="4142200at2759"/>
<reference evidence="10" key="2">
    <citation type="submission" date="2020-12" db="UniProtKB">
        <authorList>
            <consortium name="WormBaseParasite"/>
        </authorList>
    </citation>
    <scope>IDENTIFICATION</scope>
</reference>
<feature type="transmembrane region" description="Helical" evidence="5">
    <location>
        <begin position="64"/>
        <end position="88"/>
    </location>
</feature>
<dbReference type="EMBL" id="LN609529">
    <property type="protein sequence ID" value="CEF69273.1"/>
    <property type="molecule type" value="Genomic_DNA"/>
</dbReference>
<dbReference type="PANTHER" id="PTHR23503">
    <property type="entry name" value="SOLUTE CARRIER FAMILY 2"/>
    <property type="match status" value="1"/>
</dbReference>
<feature type="transmembrane region" description="Helical" evidence="5">
    <location>
        <begin position="412"/>
        <end position="435"/>
    </location>
</feature>
<keyword evidence="2 5" id="KW-0812">Transmembrane</keyword>
<feature type="transmembrane region" description="Helical" evidence="5">
    <location>
        <begin position="441"/>
        <end position="463"/>
    </location>
</feature>
<dbReference type="Proteomes" id="UP000035682">
    <property type="component" value="Unplaced"/>
</dbReference>
<feature type="transmembrane region" description="Helical" evidence="5">
    <location>
        <begin position="374"/>
        <end position="400"/>
    </location>
</feature>
<dbReference type="WormBase" id="SRAE_2000392300">
    <property type="protein sequence ID" value="SRP03976"/>
    <property type="gene ID" value="WBGene00264150"/>
</dbReference>
<reference evidence="8 9" key="1">
    <citation type="submission" date="2014-09" db="EMBL/GenBank/DDBJ databases">
        <authorList>
            <person name="Martin A.A."/>
        </authorList>
    </citation>
    <scope>NUCLEOTIDE SEQUENCE</scope>
    <source>
        <strain evidence="9">ED321</strain>
        <strain evidence="8">ED321 Heterogonic</strain>
    </source>
</reference>
<organism evidence="8">
    <name type="scientific">Strongyloides ratti</name>
    <name type="common">Parasitic roundworm</name>
    <dbReference type="NCBI Taxonomy" id="34506"/>
    <lineage>
        <taxon>Eukaryota</taxon>
        <taxon>Metazoa</taxon>
        <taxon>Ecdysozoa</taxon>
        <taxon>Nematoda</taxon>
        <taxon>Chromadorea</taxon>
        <taxon>Rhabditida</taxon>
        <taxon>Tylenchina</taxon>
        <taxon>Panagrolaimomorpha</taxon>
        <taxon>Strongyloidoidea</taxon>
        <taxon>Strongyloididae</taxon>
        <taxon>Strongyloides</taxon>
    </lineage>
</organism>
<evidence type="ECO:0000256" key="6">
    <source>
        <dbReference type="SAM" id="SignalP"/>
    </source>
</evidence>
<feature type="chain" id="PRO_5015031014" evidence="6">
    <location>
        <begin position="25"/>
        <end position="486"/>
    </location>
</feature>
<dbReference type="SUPFAM" id="SSF103473">
    <property type="entry name" value="MFS general substrate transporter"/>
    <property type="match status" value="1"/>
</dbReference>
<gene>
    <name evidence="8 10 11" type="ORF">SRAE_2000392300</name>
</gene>
<dbReference type="InterPro" id="IPR036259">
    <property type="entry name" value="MFS_trans_sf"/>
</dbReference>